<keyword evidence="1" id="KW-0812">Transmembrane</keyword>
<evidence type="ECO:0000256" key="1">
    <source>
        <dbReference type="SAM" id="Phobius"/>
    </source>
</evidence>
<dbReference type="Proteomes" id="UP000542342">
    <property type="component" value="Unassembled WGS sequence"/>
</dbReference>
<dbReference type="RefSeq" id="WP_194537045.1">
    <property type="nucleotide sequence ID" value="NZ_JACEFB010000002.1"/>
</dbReference>
<dbReference type="EMBL" id="JACEFB010000002">
    <property type="protein sequence ID" value="MBA2225642.1"/>
    <property type="molecule type" value="Genomic_DNA"/>
</dbReference>
<keyword evidence="1" id="KW-1133">Transmembrane helix</keyword>
<feature type="transmembrane region" description="Helical" evidence="1">
    <location>
        <begin position="132"/>
        <end position="155"/>
    </location>
</feature>
<feature type="transmembrane region" description="Helical" evidence="1">
    <location>
        <begin position="25"/>
        <end position="45"/>
    </location>
</feature>
<sequence length="285" mass="32205">MSTPTTSGSSAPAAKREIKLISHSMLFYWWPIWVLGYILAAITYFDNTRLAIVPDGSKLTLLAELSDEKTIVYRLAVSRPTKSLEQARLATENPSEDPPFKPRVSERAWMGPVFCVVLLLVILITNVPMRGLWSFLVLLTLALIALIITLIPGGWDSVLSAVFHLHIYINLAGYLFVATAVFLMWAVSVFIFDRRTYMIVTPGQIRVCEHIGASIRSFDTMGIAFEKQRDDLFRHWLLGFFSGDLIVRTAGAERETIRLPNVLWISWRLEEVQDMLREKATVSSA</sequence>
<proteinExistence type="predicted"/>
<feature type="transmembrane region" description="Helical" evidence="1">
    <location>
        <begin position="108"/>
        <end position="125"/>
    </location>
</feature>
<keyword evidence="3" id="KW-1185">Reference proteome</keyword>
<dbReference type="AlphaFoldDB" id="A0A7V8VDA9"/>
<evidence type="ECO:0000313" key="2">
    <source>
        <dbReference type="EMBL" id="MBA2225642.1"/>
    </source>
</evidence>
<accession>A0A7V8VDA9</accession>
<gene>
    <name evidence="2" type="ORF">H0921_05640</name>
</gene>
<comment type="caution">
    <text evidence="2">The sequence shown here is derived from an EMBL/GenBank/DDBJ whole genome shotgun (WGS) entry which is preliminary data.</text>
</comment>
<feature type="transmembrane region" description="Helical" evidence="1">
    <location>
        <begin position="167"/>
        <end position="192"/>
    </location>
</feature>
<reference evidence="2 3" key="1">
    <citation type="submission" date="2020-07" db="EMBL/GenBank/DDBJ databases">
        <title>Thermogemmata thermophila gen. nov., sp. nov., a novel moderate thermophilic planctomycete from a Kamchatka hot spring.</title>
        <authorList>
            <person name="Elcheninov A.G."/>
            <person name="Podosokorskaya O.A."/>
            <person name="Kovaleva O.L."/>
            <person name="Novikov A."/>
            <person name="Bonch-Osmolovskaya E.A."/>
            <person name="Toshchakov S.V."/>
            <person name="Kublanov I.V."/>
        </authorList>
    </citation>
    <scope>NUCLEOTIDE SEQUENCE [LARGE SCALE GENOMIC DNA]</scope>
    <source>
        <strain evidence="2 3">2918</strain>
    </source>
</reference>
<keyword evidence="1" id="KW-0472">Membrane</keyword>
<name>A0A7V8VDA9_9BACT</name>
<protein>
    <submittedName>
        <fullName evidence="2">Uncharacterized protein</fullName>
    </submittedName>
</protein>
<organism evidence="2 3">
    <name type="scientific">Thermogemmata fonticola</name>
    <dbReference type="NCBI Taxonomy" id="2755323"/>
    <lineage>
        <taxon>Bacteria</taxon>
        <taxon>Pseudomonadati</taxon>
        <taxon>Planctomycetota</taxon>
        <taxon>Planctomycetia</taxon>
        <taxon>Gemmatales</taxon>
        <taxon>Gemmataceae</taxon>
        <taxon>Thermogemmata</taxon>
    </lineage>
</organism>
<evidence type="ECO:0000313" key="3">
    <source>
        <dbReference type="Proteomes" id="UP000542342"/>
    </source>
</evidence>